<evidence type="ECO:0000259" key="3">
    <source>
        <dbReference type="Pfam" id="PF00582"/>
    </source>
</evidence>
<dbReference type="SUPFAM" id="SSF52402">
    <property type="entry name" value="Adenine nucleotide alpha hydrolases-like"/>
    <property type="match status" value="2"/>
</dbReference>
<dbReference type="PRINTS" id="PR01438">
    <property type="entry name" value="UNVRSLSTRESS"/>
</dbReference>
<evidence type="ECO:0000313" key="5">
    <source>
        <dbReference type="Proteomes" id="UP001232992"/>
    </source>
</evidence>
<proteinExistence type="inferred from homology"/>
<dbReference type="InterPro" id="IPR006015">
    <property type="entry name" value="Universal_stress_UspA"/>
</dbReference>
<dbReference type="Gene3D" id="3.40.50.12370">
    <property type="match status" value="1"/>
</dbReference>
<dbReference type="RefSeq" id="WP_283756587.1">
    <property type="nucleotide sequence ID" value="NZ_JAQOSQ010000001.1"/>
</dbReference>
<organism evidence="4 5">
    <name type="scientific">Roseofilum casamattae BLCC-M143</name>
    <dbReference type="NCBI Taxonomy" id="3022442"/>
    <lineage>
        <taxon>Bacteria</taxon>
        <taxon>Bacillati</taxon>
        <taxon>Cyanobacteriota</taxon>
        <taxon>Cyanophyceae</taxon>
        <taxon>Desertifilales</taxon>
        <taxon>Desertifilaceae</taxon>
        <taxon>Roseofilum</taxon>
        <taxon>Roseofilum casamattae</taxon>
    </lineage>
</organism>
<dbReference type="InterPro" id="IPR051688">
    <property type="entry name" value="USP_A"/>
</dbReference>
<comment type="caution">
    <text evidence="4">The sequence shown here is derived from an EMBL/GenBank/DDBJ whole genome shotgun (WGS) entry which is preliminary data.</text>
</comment>
<feature type="domain" description="UspA" evidence="3">
    <location>
        <begin position="166"/>
        <end position="287"/>
    </location>
</feature>
<dbReference type="EMBL" id="JAQOSQ010000001">
    <property type="protein sequence ID" value="MDJ1181938.1"/>
    <property type="molecule type" value="Genomic_DNA"/>
</dbReference>
<dbReference type="Proteomes" id="UP001232992">
    <property type="component" value="Unassembled WGS sequence"/>
</dbReference>
<keyword evidence="2" id="KW-0175">Coiled coil</keyword>
<protein>
    <submittedName>
        <fullName evidence="4">Universal stress protein</fullName>
    </submittedName>
</protein>
<accession>A0ABT7BRW2</accession>
<dbReference type="Pfam" id="PF00582">
    <property type="entry name" value="Usp"/>
    <property type="match status" value="2"/>
</dbReference>
<comment type="similarity">
    <text evidence="1">Belongs to the universal stress protein A family.</text>
</comment>
<dbReference type="CDD" id="cd00293">
    <property type="entry name" value="USP-like"/>
    <property type="match status" value="2"/>
</dbReference>
<feature type="coiled-coil region" evidence="2">
    <location>
        <begin position="60"/>
        <end position="87"/>
    </location>
</feature>
<dbReference type="PANTHER" id="PTHR43010">
    <property type="entry name" value="UNIVERSAL STRESS PROTEIN SLR1230"/>
    <property type="match status" value="1"/>
</dbReference>
<evidence type="ECO:0000313" key="4">
    <source>
        <dbReference type="EMBL" id="MDJ1181938.1"/>
    </source>
</evidence>
<dbReference type="PANTHER" id="PTHR43010:SF1">
    <property type="entry name" value="USPA DOMAIN-CONTAINING PROTEIN"/>
    <property type="match status" value="1"/>
</dbReference>
<keyword evidence="5" id="KW-1185">Reference proteome</keyword>
<name>A0ABT7BRW2_9CYAN</name>
<evidence type="ECO:0000256" key="2">
    <source>
        <dbReference type="SAM" id="Coils"/>
    </source>
</evidence>
<reference evidence="4 5" key="1">
    <citation type="submission" date="2023-01" db="EMBL/GenBank/DDBJ databases">
        <title>Novel diversity within Roseofilum (Cyanobacteria; Desertifilaceae) from marine benthic mats with descriptions of four novel species.</title>
        <authorList>
            <person name="Wang Y."/>
            <person name="Berthold D.E."/>
            <person name="Hu J."/>
            <person name="Lefler F.W."/>
            <person name="Laughinghouse H.D. IV."/>
        </authorList>
    </citation>
    <scope>NUCLEOTIDE SEQUENCE [LARGE SCALE GENOMIC DNA]</scope>
    <source>
        <strain evidence="4 5">BLCC-M143</strain>
    </source>
</reference>
<gene>
    <name evidence="4" type="ORF">PMH09_01905</name>
</gene>
<evidence type="ECO:0000256" key="1">
    <source>
        <dbReference type="ARBA" id="ARBA00008791"/>
    </source>
</evidence>
<dbReference type="InterPro" id="IPR006016">
    <property type="entry name" value="UspA"/>
</dbReference>
<sequence length="287" mass="31767">MKEILLCTDGSAFCRSSYDYAAWVAARLQASIRVLYVTDARKQAAAEARNFSGSLSAGASKSLLDRLVSLEQEKARLDREHALLILQEAKEVLQGLGIAEVETIHETGFLVDFLEQLEANADLIILGKRGEAAQFASAHLGSNVERIIRASYKPCLVTPEHFCSIERILLAYDGSPSCQKMLQFTMDFPLFQGLKLSIVTVGKHLDDESAIAHLEEAKERATSAGFAPICNLLEGHPEEAIARYAQAEDIHLLMMGAYGHKRIRHLVIGSTTTQILRRCDRPVLLFR</sequence>
<feature type="domain" description="UspA" evidence="3">
    <location>
        <begin position="2"/>
        <end position="159"/>
    </location>
</feature>